<dbReference type="SUPFAM" id="SSF51412">
    <property type="entry name" value="Inosine monophosphate dehydrogenase (IMPDH)"/>
    <property type="match status" value="1"/>
</dbReference>
<gene>
    <name evidence="4" type="ORF">GPA26_08780</name>
</gene>
<keyword evidence="1" id="KW-0285">Flavoprotein</keyword>
<sequence>MTSVSARRQCVNTSITELFGIKYPILNAGMGRVAFPNMVAAVSNAGGLGVLGAGSGDPRQTREYIREIRSLTDKPFGINAPLALPNGRENAIVALEEKVPVINYSMGKGDWIVKTAHKYGGKVMASVNDVKLAQRAEAHGCDAVIAAGHEAAGHAGEIGTFVLVPRLAEVLKIPVIAAGGIANGDGLVAALALGAGGVSMGTRFWTTKEGPMHQNWKNKALELDVQDTLFSPRFDGIPCRQMKTAASERMMNTKMLNVWEIFLNSFAIARELNIPWPTLVKQTLSLGPRQIESMMRMSKMMQMHTITMTTGDLDKGMTASGQSVGLIHDLPSIAEVMERLVAEAESAQRRLAVQISESGTVKCGRVVRAAG</sequence>
<dbReference type="EMBL" id="WTVR01000014">
    <property type="protein sequence ID" value="NMF88580.1"/>
    <property type="molecule type" value="Genomic_DNA"/>
</dbReference>
<proteinExistence type="predicted"/>
<keyword evidence="5" id="KW-1185">Reference proteome</keyword>
<keyword evidence="2" id="KW-0288">FMN</keyword>
<reference evidence="4 5" key="1">
    <citation type="submission" date="2019-12" db="EMBL/GenBank/DDBJ databases">
        <title>Comparative genomics gives insights into the taxonomy of the Azoarcus-Aromatoleum group and reveals separate origins of nif in the plant-associated Azoarcus and non-plant-associated Aromatoleum sub-groups.</title>
        <authorList>
            <person name="Lafos M."/>
            <person name="Maluk M."/>
            <person name="Batista M."/>
            <person name="Junghare M."/>
            <person name="Carmona M."/>
            <person name="Faoro H."/>
            <person name="Cruz L.M."/>
            <person name="Battistoni F."/>
            <person name="De Souza E."/>
            <person name="Pedrosa F."/>
            <person name="Chen W.-M."/>
            <person name="Poole P.S."/>
            <person name="Dixon R.A."/>
            <person name="James E.K."/>
        </authorList>
    </citation>
    <scope>NUCLEOTIDE SEQUENCE [LARGE SCALE GENOMIC DNA]</scope>
    <source>
        <strain evidence="4 5">ToN1</strain>
    </source>
</reference>
<organism evidence="4 5">
    <name type="scientific">Aromatoleum petrolei</name>
    <dbReference type="NCBI Taxonomy" id="76116"/>
    <lineage>
        <taxon>Bacteria</taxon>
        <taxon>Pseudomonadati</taxon>
        <taxon>Pseudomonadota</taxon>
        <taxon>Betaproteobacteria</taxon>
        <taxon>Rhodocyclales</taxon>
        <taxon>Rhodocyclaceae</taxon>
        <taxon>Aromatoleum</taxon>
    </lineage>
</organism>
<dbReference type="InterPro" id="IPR004136">
    <property type="entry name" value="NMO"/>
</dbReference>
<dbReference type="Gene3D" id="3.20.20.70">
    <property type="entry name" value="Aldolase class I"/>
    <property type="match status" value="1"/>
</dbReference>
<keyword evidence="4" id="KW-0503">Monooxygenase</keyword>
<comment type="caution">
    <text evidence="4">The sequence shown here is derived from an EMBL/GenBank/DDBJ whole genome shotgun (WGS) entry which is preliminary data.</text>
</comment>
<dbReference type="PANTHER" id="PTHR32332:SF20">
    <property type="entry name" value="2-NITROPROPANE DIOXYGENASE-LIKE PROTEIN"/>
    <property type="match status" value="1"/>
</dbReference>
<dbReference type="CDD" id="cd04730">
    <property type="entry name" value="NPD_like"/>
    <property type="match status" value="1"/>
</dbReference>
<dbReference type="PANTHER" id="PTHR32332">
    <property type="entry name" value="2-NITROPROPANE DIOXYGENASE"/>
    <property type="match status" value="1"/>
</dbReference>
<evidence type="ECO:0000313" key="5">
    <source>
        <dbReference type="Proteomes" id="UP000652074"/>
    </source>
</evidence>
<protein>
    <submittedName>
        <fullName evidence="4">Nitronate monooxygenase</fullName>
    </submittedName>
</protein>
<keyword evidence="3" id="KW-0560">Oxidoreductase</keyword>
<dbReference type="Proteomes" id="UP000652074">
    <property type="component" value="Unassembled WGS sequence"/>
</dbReference>
<dbReference type="Pfam" id="PF03060">
    <property type="entry name" value="NMO"/>
    <property type="match status" value="1"/>
</dbReference>
<evidence type="ECO:0000313" key="4">
    <source>
        <dbReference type="EMBL" id="NMF88580.1"/>
    </source>
</evidence>
<evidence type="ECO:0000256" key="3">
    <source>
        <dbReference type="ARBA" id="ARBA00023002"/>
    </source>
</evidence>
<evidence type="ECO:0000256" key="1">
    <source>
        <dbReference type="ARBA" id="ARBA00022630"/>
    </source>
</evidence>
<evidence type="ECO:0000256" key="2">
    <source>
        <dbReference type="ARBA" id="ARBA00022643"/>
    </source>
</evidence>
<dbReference type="InterPro" id="IPR013785">
    <property type="entry name" value="Aldolase_TIM"/>
</dbReference>
<accession>A0ABX1MKS4</accession>
<name>A0ABX1MKS4_9RHOO</name>
<dbReference type="GO" id="GO:0004497">
    <property type="term" value="F:monooxygenase activity"/>
    <property type="evidence" value="ECO:0007669"/>
    <property type="project" value="UniProtKB-KW"/>
</dbReference>